<accession>A0A4C1ZTY6</accession>
<dbReference type="OrthoDB" id="10057240at2759"/>
<name>A0A4C1ZTY6_EUMVA</name>
<protein>
    <submittedName>
        <fullName evidence="1">Uncharacterized protein</fullName>
    </submittedName>
</protein>
<proteinExistence type="predicted"/>
<keyword evidence="2" id="KW-1185">Reference proteome</keyword>
<sequence>MYNNSTALNSFLVMVTNEESGNENEATILHLPSRMLRSQVELQKRPSFLEKMTWKNEKSTCHHRRKKKGDTIKNGMEMSQILLLLVVVKENVMKKFLLTLKR</sequence>
<evidence type="ECO:0000313" key="2">
    <source>
        <dbReference type="Proteomes" id="UP000299102"/>
    </source>
</evidence>
<dbReference type="EMBL" id="BGZK01002086">
    <property type="protein sequence ID" value="GBP90509.1"/>
    <property type="molecule type" value="Genomic_DNA"/>
</dbReference>
<dbReference type="Proteomes" id="UP000299102">
    <property type="component" value="Unassembled WGS sequence"/>
</dbReference>
<comment type="caution">
    <text evidence="1">The sequence shown here is derived from an EMBL/GenBank/DDBJ whole genome shotgun (WGS) entry which is preliminary data.</text>
</comment>
<organism evidence="1 2">
    <name type="scientific">Eumeta variegata</name>
    <name type="common">Bagworm moth</name>
    <name type="synonym">Eumeta japonica</name>
    <dbReference type="NCBI Taxonomy" id="151549"/>
    <lineage>
        <taxon>Eukaryota</taxon>
        <taxon>Metazoa</taxon>
        <taxon>Ecdysozoa</taxon>
        <taxon>Arthropoda</taxon>
        <taxon>Hexapoda</taxon>
        <taxon>Insecta</taxon>
        <taxon>Pterygota</taxon>
        <taxon>Neoptera</taxon>
        <taxon>Endopterygota</taxon>
        <taxon>Lepidoptera</taxon>
        <taxon>Glossata</taxon>
        <taxon>Ditrysia</taxon>
        <taxon>Tineoidea</taxon>
        <taxon>Psychidae</taxon>
        <taxon>Oiketicinae</taxon>
        <taxon>Eumeta</taxon>
    </lineage>
</organism>
<evidence type="ECO:0000313" key="1">
    <source>
        <dbReference type="EMBL" id="GBP90509.1"/>
    </source>
</evidence>
<dbReference type="AlphaFoldDB" id="A0A4C1ZTY6"/>
<reference evidence="1 2" key="1">
    <citation type="journal article" date="2019" name="Commun. Biol.">
        <title>The bagworm genome reveals a unique fibroin gene that provides high tensile strength.</title>
        <authorList>
            <person name="Kono N."/>
            <person name="Nakamura H."/>
            <person name="Ohtoshi R."/>
            <person name="Tomita M."/>
            <person name="Numata K."/>
            <person name="Arakawa K."/>
        </authorList>
    </citation>
    <scope>NUCLEOTIDE SEQUENCE [LARGE SCALE GENOMIC DNA]</scope>
</reference>
<gene>
    <name evidence="1" type="ORF">EVAR_79994_1</name>
</gene>